<feature type="domain" description="UspA" evidence="2">
    <location>
        <begin position="5"/>
        <end position="150"/>
    </location>
</feature>
<dbReference type="Pfam" id="PF00582">
    <property type="entry name" value="Usp"/>
    <property type="match status" value="2"/>
</dbReference>
<dbReference type="PANTHER" id="PTHR46553">
    <property type="entry name" value="ADENINE NUCLEOTIDE ALPHA HYDROLASES-LIKE SUPERFAMILY PROTEIN"/>
    <property type="match status" value="1"/>
</dbReference>
<dbReference type="InterPro" id="IPR014729">
    <property type="entry name" value="Rossmann-like_a/b/a_fold"/>
</dbReference>
<evidence type="ECO:0000259" key="2">
    <source>
        <dbReference type="Pfam" id="PF00582"/>
    </source>
</evidence>
<sequence length="298" mass="30889">MSGLVIVGTDGSAPAAAAVEWAADDALRKRAELRIVHALDRGPYAITGVAVPGPYVIAGADVPELDEALRRAAAKVLEAAEATARARRPEVPVTTRVVDGTPAAVLMDQARDADELVVGDRGLGGFTRALLGSVTMKVAGQAPCPVVVVRDGPGDRTGDGTGEIAVGVDGSESCEPAIAYAFEQAALRGATLHLVHAWEVPVHAFAPEISYDADEVRAAKQELVRARTERWQAEHPEVPTVMDIQCAHPVDALTATPCDLMVVGSHGRGAIGALLLGSVSRGVLQHARGTVAVVRPPA</sequence>
<dbReference type="SUPFAM" id="SSF52402">
    <property type="entry name" value="Adenine nucleotide alpha hydrolases-like"/>
    <property type="match status" value="2"/>
</dbReference>
<organism evidence="3 4">
    <name type="scientific">Nonomuraea salmonea</name>
    <dbReference type="NCBI Taxonomy" id="46181"/>
    <lineage>
        <taxon>Bacteria</taxon>
        <taxon>Bacillati</taxon>
        <taxon>Actinomycetota</taxon>
        <taxon>Actinomycetes</taxon>
        <taxon>Streptosporangiales</taxon>
        <taxon>Streptosporangiaceae</taxon>
        <taxon>Nonomuraea</taxon>
    </lineage>
</organism>
<accession>A0ABV5P014</accession>
<dbReference type="Gene3D" id="3.40.50.620">
    <property type="entry name" value="HUPs"/>
    <property type="match status" value="2"/>
</dbReference>
<evidence type="ECO:0000313" key="4">
    <source>
        <dbReference type="Proteomes" id="UP001589568"/>
    </source>
</evidence>
<reference evidence="3 4" key="1">
    <citation type="submission" date="2024-09" db="EMBL/GenBank/DDBJ databases">
        <authorList>
            <person name="Sun Q."/>
            <person name="Mori K."/>
        </authorList>
    </citation>
    <scope>NUCLEOTIDE SEQUENCE [LARGE SCALE GENOMIC DNA]</scope>
    <source>
        <strain evidence="3 4">JCM 3324</strain>
    </source>
</reference>
<gene>
    <name evidence="3" type="ORF">ACFFR3_37845</name>
</gene>
<dbReference type="EMBL" id="JBHMCF010000041">
    <property type="protein sequence ID" value="MFB9475284.1"/>
    <property type="molecule type" value="Genomic_DNA"/>
</dbReference>
<dbReference type="PRINTS" id="PR01438">
    <property type="entry name" value="UNVRSLSTRESS"/>
</dbReference>
<proteinExistence type="inferred from homology"/>
<dbReference type="InterPro" id="IPR006016">
    <property type="entry name" value="UspA"/>
</dbReference>
<evidence type="ECO:0000313" key="3">
    <source>
        <dbReference type="EMBL" id="MFB9475284.1"/>
    </source>
</evidence>
<dbReference type="RefSeq" id="WP_345385153.1">
    <property type="nucleotide sequence ID" value="NZ_BAAAXS010000001.1"/>
</dbReference>
<dbReference type="PANTHER" id="PTHR46553:SF3">
    <property type="entry name" value="ADENINE NUCLEOTIDE ALPHA HYDROLASES-LIKE SUPERFAMILY PROTEIN"/>
    <property type="match status" value="1"/>
</dbReference>
<evidence type="ECO:0000256" key="1">
    <source>
        <dbReference type="ARBA" id="ARBA00008791"/>
    </source>
</evidence>
<comment type="caution">
    <text evidence="3">The sequence shown here is derived from an EMBL/GenBank/DDBJ whole genome shotgun (WGS) entry which is preliminary data.</text>
</comment>
<name>A0ABV5P014_9ACTN</name>
<comment type="similarity">
    <text evidence="1">Belongs to the universal stress protein A family.</text>
</comment>
<dbReference type="Proteomes" id="UP001589568">
    <property type="component" value="Unassembled WGS sequence"/>
</dbReference>
<feature type="domain" description="UspA" evidence="2">
    <location>
        <begin position="164"/>
        <end position="295"/>
    </location>
</feature>
<protein>
    <submittedName>
        <fullName evidence="3">Universal stress protein</fullName>
    </submittedName>
</protein>
<keyword evidence="4" id="KW-1185">Reference proteome</keyword>
<dbReference type="InterPro" id="IPR006015">
    <property type="entry name" value="Universal_stress_UspA"/>
</dbReference>